<dbReference type="Proteomes" id="UP000267003">
    <property type="component" value="Unassembled WGS sequence"/>
</dbReference>
<evidence type="ECO:0008006" key="4">
    <source>
        <dbReference type="Google" id="ProtNLM"/>
    </source>
</evidence>
<gene>
    <name evidence="2" type="ORF">D7W81_26445</name>
</gene>
<feature type="region of interest" description="Disordered" evidence="1">
    <location>
        <begin position="1"/>
        <end position="22"/>
    </location>
</feature>
<dbReference type="AlphaFoldDB" id="A0A3A8PU26"/>
<evidence type="ECO:0000313" key="3">
    <source>
        <dbReference type="Proteomes" id="UP000267003"/>
    </source>
</evidence>
<accession>A0A3A8PU26</accession>
<dbReference type="InterPro" id="IPR011990">
    <property type="entry name" value="TPR-like_helical_dom_sf"/>
</dbReference>
<feature type="region of interest" description="Disordered" evidence="1">
    <location>
        <begin position="292"/>
        <end position="313"/>
    </location>
</feature>
<organism evidence="2 3">
    <name type="scientific">Corallococcus aberystwythensis</name>
    <dbReference type="NCBI Taxonomy" id="2316722"/>
    <lineage>
        <taxon>Bacteria</taxon>
        <taxon>Pseudomonadati</taxon>
        <taxon>Myxococcota</taxon>
        <taxon>Myxococcia</taxon>
        <taxon>Myxococcales</taxon>
        <taxon>Cystobacterineae</taxon>
        <taxon>Myxococcaceae</taxon>
        <taxon>Corallococcus</taxon>
    </lineage>
</organism>
<reference evidence="3" key="1">
    <citation type="submission" date="2018-09" db="EMBL/GenBank/DDBJ databases">
        <authorList>
            <person name="Livingstone P.G."/>
            <person name="Whitworth D.E."/>
        </authorList>
    </citation>
    <scope>NUCLEOTIDE SEQUENCE [LARGE SCALE GENOMIC DNA]</scope>
    <source>
        <strain evidence="3">AB050A</strain>
    </source>
</reference>
<dbReference type="Gene3D" id="1.25.40.10">
    <property type="entry name" value="Tetratricopeptide repeat domain"/>
    <property type="match status" value="1"/>
</dbReference>
<dbReference type="EMBL" id="RAWK01000178">
    <property type="protein sequence ID" value="RKH59966.1"/>
    <property type="molecule type" value="Genomic_DNA"/>
</dbReference>
<keyword evidence="3" id="KW-1185">Reference proteome</keyword>
<proteinExistence type="predicted"/>
<evidence type="ECO:0000256" key="1">
    <source>
        <dbReference type="SAM" id="MobiDB-lite"/>
    </source>
</evidence>
<evidence type="ECO:0000313" key="2">
    <source>
        <dbReference type="EMBL" id="RKH59966.1"/>
    </source>
</evidence>
<feature type="compositionally biased region" description="Pro residues" evidence="1">
    <location>
        <begin position="304"/>
        <end position="313"/>
    </location>
</feature>
<comment type="caution">
    <text evidence="2">The sequence shown here is derived from an EMBL/GenBank/DDBJ whole genome shotgun (WGS) entry which is preliminary data.</text>
</comment>
<name>A0A3A8PU26_9BACT</name>
<dbReference type="SUPFAM" id="SSF48452">
    <property type="entry name" value="TPR-like"/>
    <property type="match status" value="2"/>
</dbReference>
<protein>
    <recommendedName>
        <fullName evidence="4">Tetratricopeptide repeat protein</fullName>
    </recommendedName>
</protein>
<sequence>MTGGPMPDAEGAVPPEVEAKEKMDRARAHIRSGELEEAIPLCDEVYRRFTLSKSPALQLQVARALGHRGAAIAEQGMYNEALVHFDEVERRFWSPRRPELWEGVAWGMLYRARVLLEMDREDMGRNWLERMLSRFKAFVQRPDLRIPVEMARTAVLATHNQGQRFEEALSQSEALLKEYDGNADPFLVEQTAVSLLQRAIALQGLGHVDEALEAFDELDVRYSESADPRLRALVSTALMGRAIVLLREEFLPEAMGVLDAILEHAGPNPGPRLMESVNFAQFHREVVERQMQVERERAARRPKPPPLAKPKPR</sequence>